<accession>A0A6S7BQI5</accession>
<evidence type="ECO:0000256" key="1">
    <source>
        <dbReference type="SAM" id="MobiDB-lite"/>
    </source>
</evidence>
<evidence type="ECO:0000313" key="3">
    <source>
        <dbReference type="Proteomes" id="UP000494365"/>
    </source>
</evidence>
<keyword evidence="3" id="KW-1185">Reference proteome</keyword>
<name>A0A6S7BQI5_9BURK</name>
<proteinExistence type="predicted"/>
<dbReference type="RefSeq" id="WP_175153868.1">
    <property type="nucleotide sequence ID" value="NZ_CADIKK010000073.1"/>
</dbReference>
<gene>
    <name evidence="2" type="ORF">LMG28614_07038</name>
</gene>
<feature type="region of interest" description="Disordered" evidence="1">
    <location>
        <begin position="104"/>
        <end position="132"/>
    </location>
</feature>
<feature type="compositionally biased region" description="Polar residues" evidence="1">
    <location>
        <begin position="121"/>
        <end position="132"/>
    </location>
</feature>
<dbReference type="Proteomes" id="UP000494365">
    <property type="component" value="Unassembled WGS sequence"/>
</dbReference>
<protein>
    <submittedName>
        <fullName evidence="2">Uncharacterized protein</fullName>
    </submittedName>
</protein>
<reference evidence="2 3" key="1">
    <citation type="submission" date="2020-04" db="EMBL/GenBank/DDBJ databases">
        <authorList>
            <person name="De Canck E."/>
        </authorList>
    </citation>
    <scope>NUCLEOTIDE SEQUENCE [LARGE SCALE GENOMIC DNA]</scope>
    <source>
        <strain evidence="2 3">LMG 28614</strain>
    </source>
</reference>
<evidence type="ECO:0000313" key="2">
    <source>
        <dbReference type="EMBL" id="CAB3809460.1"/>
    </source>
</evidence>
<dbReference type="AlphaFoldDB" id="A0A6S7BQI5"/>
<sequence length="132" mass="13374">MLDALESVYGINDTGIACGAAGTPPTYNAVPGTCDTRQATPVFQTIPLPAGATAGTAMAINNSGDVVGSCVFDDPSFNNGFHFGAFLYQNGTTTLLDTLISDPGSVSRARQDGACGPPSEGSASKTSNIRIP</sequence>
<organism evidence="2 3">
    <name type="scientific">Paraburkholderia ultramafica</name>
    <dbReference type="NCBI Taxonomy" id="1544867"/>
    <lineage>
        <taxon>Bacteria</taxon>
        <taxon>Pseudomonadati</taxon>
        <taxon>Pseudomonadota</taxon>
        <taxon>Betaproteobacteria</taxon>
        <taxon>Burkholderiales</taxon>
        <taxon>Burkholderiaceae</taxon>
        <taxon>Paraburkholderia</taxon>
    </lineage>
</organism>
<dbReference type="EMBL" id="CADIKK010000073">
    <property type="protein sequence ID" value="CAB3809460.1"/>
    <property type="molecule type" value="Genomic_DNA"/>
</dbReference>